<dbReference type="GO" id="GO:2000779">
    <property type="term" value="P:regulation of double-strand break repair"/>
    <property type="evidence" value="ECO:0007669"/>
    <property type="project" value="TreeGrafter"/>
</dbReference>
<feature type="region of interest" description="Disordered" evidence="1">
    <location>
        <begin position="1"/>
        <end position="211"/>
    </location>
</feature>
<dbReference type="InterPro" id="IPR044198">
    <property type="entry name" value="DEK"/>
</dbReference>
<dbReference type="GO" id="GO:0005634">
    <property type="term" value="C:nucleus"/>
    <property type="evidence" value="ECO:0007669"/>
    <property type="project" value="TreeGrafter"/>
</dbReference>
<accession>A0A915JKZ7</accession>
<feature type="compositionally biased region" description="Basic and acidic residues" evidence="1">
    <location>
        <begin position="14"/>
        <end position="27"/>
    </location>
</feature>
<dbReference type="GO" id="GO:0042393">
    <property type="term" value="F:histone binding"/>
    <property type="evidence" value="ECO:0007669"/>
    <property type="project" value="TreeGrafter"/>
</dbReference>
<dbReference type="AlphaFoldDB" id="A0A915JKZ7"/>
<evidence type="ECO:0000256" key="1">
    <source>
        <dbReference type="SAM" id="MobiDB-lite"/>
    </source>
</evidence>
<feature type="compositionally biased region" description="Basic and acidic residues" evidence="1">
    <location>
        <begin position="85"/>
        <end position="95"/>
    </location>
</feature>
<dbReference type="SUPFAM" id="SSF109715">
    <property type="entry name" value="DEK C-terminal domain"/>
    <property type="match status" value="1"/>
</dbReference>
<feature type="compositionally biased region" description="Acidic residues" evidence="1">
    <location>
        <begin position="415"/>
        <end position="429"/>
    </location>
</feature>
<dbReference type="OMA" id="ILHRICF"/>
<name>A0A915JKZ7_ROMCU</name>
<dbReference type="PANTHER" id="PTHR13468">
    <property type="entry name" value="DEK PROTEIN"/>
    <property type="match status" value="1"/>
</dbReference>
<organism evidence="2 3">
    <name type="scientific">Romanomermis culicivorax</name>
    <name type="common">Nematode worm</name>
    <dbReference type="NCBI Taxonomy" id="13658"/>
    <lineage>
        <taxon>Eukaryota</taxon>
        <taxon>Metazoa</taxon>
        <taxon>Ecdysozoa</taxon>
        <taxon>Nematoda</taxon>
        <taxon>Enoplea</taxon>
        <taxon>Dorylaimia</taxon>
        <taxon>Mermithida</taxon>
        <taxon>Mermithoidea</taxon>
        <taxon>Mermithidae</taxon>
        <taxon>Romanomermis</taxon>
    </lineage>
</organism>
<reference evidence="3" key="1">
    <citation type="submission" date="2022-11" db="UniProtKB">
        <authorList>
            <consortium name="WormBaseParasite"/>
        </authorList>
    </citation>
    <scope>IDENTIFICATION</scope>
</reference>
<protein>
    <submittedName>
        <fullName evidence="3">DEK</fullName>
    </submittedName>
</protein>
<dbReference type="Gene3D" id="1.10.10.60">
    <property type="entry name" value="Homeodomain-like"/>
    <property type="match status" value="1"/>
</dbReference>
<evidence type="ECO:0000313" key="3">
    <source>
        <dbReference type="WBParaSite" id="nRc.2.0.1.t26869-RA"/>
    </source>
</evidence>
<evidence type="ECO:0000313" key="2">
    <source>
        <dbReference type="Proteomes" id="UP000887565"/>
    </source>
</evidence>
<dbReference type="Proteomes" id="UP000887565">
    <property type="component" value="Unplaced"/>
</dbReference>
<keyword evidence="2" id="KW-1185">Reference proteome</keyword>
<feature type="compositionally biased region" description="Basic and acidic residues" evidence="1">
    <location>
        <begin position="107"/>
        <end position="190"/>
    </location>
</feature>
<dbReference type="GO" id="GO:0003677">
    <property type="term" value="F:DNA binding"/>
    <property type="evidence" value="ECO:0007669"/>
    <property type="project" value="InterPro"/>
</dbReference>
<sequence>MMAAIVTEVNQTAIHKEKTPEPERAESHAATTESSSKEASPGKKEAPAAPETKVVEPSGTIIEPEETCKAEEDKTPAESVATKVEPTKLTEKESPEPEDTTNAAVAKPEKKEEVTVVDKEERIETDMEEKDVEKSSNETPSEEQKYVEEKELETVEKSPSKRGGRKDQKATAEDEVDAEKSAETVATDKRTPRKRKTTSEMQEASPNDADKTPLLEAPLVVEGKRHRHRVERLDSTILTPEKKEIEIPHGNGVKLSEIPFVEVMISKTTANSIKILHRICFGKVASIPEAKKHLRLFNGFDFDKDSKEHEKKKKSMESLSNADLGSVCAILGLNCKEKKDDLIECILAYLIKPEDKGKTVPSTTKGSAKKRQASSGGSRRTPGRKAKKAAENTCGEESAEDEAGEQHEDKNEGSAADDDEEKCDAEEIEPAPKRGRKSAKVAMTPKKPAPKSSKKSAFPSDGDLKATIKELLKGVNLEQVTMKEMTTKNK</sequence>
<proteinExistence type="predicted"/>
<dbReference type="GO" id="GO:0006325">
    <property type="term" value="P:chromatin organization"/>
    <property type="evidence" value="ECO:0007669"/>
    <property type="project" value="InterPro"/>
</dbReference>
<feature type="compositionally biased region" description="Basic and acidic residues" evidence="1">
    <location>
        <begin position="66"/>
        <end position="76"/>
    </location>
</feature>
<feature type="compositionally biased region" description="Low complexity" evidence="1">
    <location>
        <begin position="28"/>
        <end position="39"/>
    </location>
</feature>
<feature type="region of interest" description="Disordered" evidence="1">
    <location>
        <begin position="356"/>
        <end position="462"/>
    </location>
</feature>
<dbReference type="PANTHER" id="PTHR13468:SF1">
    <property type="entry name" value="PROTEIN DEK"/>
    <property type="match status" value="1"/>
</dbReference>
<dbReference type="WBParaSite" id="nRc.2.0.1.t26869-RA">
    <property type="protein sequence ID" value="nRc.2.0.1.t26869-RA"/>
    <property type="gene ID" value="nRc.2.0.1.g26869"/>
</dbReference>